<organism evidence="2 3">
    <name type="scientific">Luteimicrobium album</name>
    <dbReference type="NCBI Taxonomy" id="1054550"/>
    <lineage>
        <taxon>Bacteria</taxon>
        <taxon>Bacillati</taxon>
        <taxon>Actinomycetota</taxon>
        <taxon>Actinomycetes</taxon>
        <taxon>Micrococcales</taxon>
        <taxon>Luteimicrobium</taxon>
    </lineage>
</organism>
<comment type="caution">
    <text evidence="2">The sequence shown here is derived from an EMBL/GenBank/DDBJ whole genome shotgun (WGS) entry which is preliminary data.</text>
</comment>
<dbReference type="RefSeq" id="WP_284294545.1">
    <property type="nucleotide sequence ID" value="NZ_BSUK01000001.1"/>
</dbReference>
<evidence type="ECO:0000313" key="2">
    <source>
        <dbReference type="EMBL" id="GMA26189.1"/>
    </source>
</evidence>
<evidence type="ECO:0000313" key="3">
    <source>
        <dbReference type="Proteomes" id="UP001157091"/>
    </source>
</evidence>
<dbReference type="Proteomes" id="UP001157091">
    <property type="component" value="Unassembled WGS sequence"/>
</dbReference>
<gene>
    <name evidence="2" type="ORF">GCM10025864_39480</name>
</gene>
<feature type="compositionally biased region" description="Low complexity" evidence="1">
    <location>
        <begin position="151"/>
        <end position="176"/>
    </location>
</feature>
<evidence type="ECO:0000256" key="1">
    <source>
        <dbReference type="SAM" id="MobiDB-lite"/>
    </source>
</evidence>
<accession>A0ABQ6I859</accession>
<feature type="compositionally biased region" description="Low complexity" evidence="1">
    <location>
        <begin position="120"/>
        <end position="142"/>
    </location>
</feature>
<reference evidence="3" key="1">
    <citation type="journal article" date="2019" name="Int. J. Syst. Evol. Microbiol.">
        <title>The Global Catalogue of Microorganisms (GCM) 10K type strain sequencing project: providing services to taxonomists for standard genome sequencing and annotation.</title>
        <authorList>
            <consortium name="The Broad Institute Genomics Platform"/>
            <consortium name="The Broad Institute Genome Sequencing Center for Infectious Disease"/>
            <person name="Wu L."/>
            <person name="Ma J."/>
        </authorList>
    </citation>
    <scope>NUCLEOTIDE SEQUENCE [LARGE SCALE GENOMIC DNA]</scope>
    <source>
        <strain evidence="3">NBRC 106348</strain>
    </source>
</reference>
<feature type="region of interest" description="Disordered" evidence="1">
    <location>
        <begin position="119"/>
        <end position="176"/>
    </location>
</feature>
<protein>
    <submittedName>
        <fullName evidence="2">Uncharacterized protein</fullName>
    </submittedName>
</protein>
<keyword evidence="3" id="KW-1185">Reference proteome</keyword>
<dbReference type="EMBL" id="BSUK01000001">
    <property type="protein sequence ID" value="GMA26189.1"/>
    <property type="molecule type" value="Genomic_DNA"/>
</dbReference>
<name>A0ABQ6I859_9MICO</name>
<proteinExistence type="predicted"/>
<sequence length="176" mass="19198">MGPDDILRLTALMAQKIRDRRPTIAESVAYYKGTEGRLKFASEEFKLYFQKRFEGLSDNWCMPVAQAPIERIRHQGIRLAGEDTADTSLAETWERNDAERGLSEALLMMTIAKRSFALVSPSPSAPGSPSRTPTPAPSSTTRQRASARPVSWSGRTTSSSTASSICPTRSSPSSGS</sequence>